<dbReference type="SUPFAM" id="SSF53218">
    <property type="entry name" value="Molybdenum cofactor biosynthesis proteins"/>
    <property type="match status" value="1"/>
</dbReference>
<evidence type="ECO:0000313" key="3">
    <source>
        <dbReference type="EMBL" id="USS87677.1"/>
    </source>
</evidence>
<dbReference type="NCBIfam" id="NF001813">
    <property type="entry name" value="PRK00549.1"/>
    <property type="match status" value="1"/>
</dbReference>
<comment type="similarity">
    <text evidence="1">Belongs to the CinA family.</text>
</comment>
<evidence type="ECO:0000313" key="4">
    <source>
        <dbReference type="Proteomes" id="UP001057025"/>
    </source>
</evidence>
<dbReference type="NCBIfam" id="TIGR00199">
    <property type="entry name" value="PncC_domain"/>
    <property type="match status" value="1"/>
</dbReference>
<dbReference type="Gene3D" id="3.90.950.20">
    <property type="entry name" value="CinA-like"/>
    <property type="match status" value="1"/>
</dbReference>
<sequence length="414" mass="44389">MKAEIISVGTELLLGEIVDTSSPFIAQHLANLGIDVYFEETVGDNPKRLANAIQTAAQRSDLVVLTGGLGPTEDDLTKTILAQVVGRSLVPEPKSMAKINAFYAQTDRPKPQHADLMGEIISGATVLPNEVGFAVGMLLATDQCTYLVLPGPPAELQPMFEKEAEPRLAQLNHRQQIIRSRVMRFFGIGEPALEDRLHSLISGQQNPTLATYAKQNEVTLRITASGTDEQGVEQTLAETARKVNHLAGSYFYGNGDDNSLEQVVVALLKKRQLTITAAESLTSGLFQSTIANVDGASQIFAGGFVTYSATTKEQLVGVAKETISKHGVVSAETAIAMARGAKRRLQTDLAISFTGVAGPDSLEGHPAGFFWVGLALPDGQAITKKVQFAGTRNAVRDYAVKTGLKLIYDQLQGQ</sequence>
<dbReference type="HAMAP" id="MF_00226_B">
    <property type="entry name" value="CinA_B"/>
    <property type="match status" value="1"/>
</dbReference>
<dbReference type="PANTHER" id="PTHR13939:SF0">
    <property type="entry name" value="NMN AMIDOHYDROLASE-LIKE PROTEIN YFAY"/>
    <property type="match status" value="1"/>
</dbReference>
<dbReference type="Proteomes" id="UP001057025">
    <property type="component" value="Chromosome"/>
</dbReference>
<accession>A0ABY5BTA9</accession>
<dbReference type="InterPro" id="IPR001453">
    <property type="entry name" value="MoaB/Mog_dom"/>
</dbReference>
<dbReference type="SUPFAM" id="SSF142433">
    <property type="entry name" value="CinA-like"/>
    <property type="match status" value="1"/>
</dbReference>
<dbReference type="SMART" id="SM00852">
    <property type="entry name" value="MoCF_biosynth"/>
    <property type="match status" value="1"/>
</dbReference>
<dbReference type="InterPro" id="IPR041424">
    <property type="entry name" value="CinA_KH"/>
</dbReference>
<feature type="domain" description="MoaB/Mog" evidence="2">
    <location>
        <begin position="4"/>
        <end position="171"/>
    </location>
</feature>
<dbReference type="PANTHER" id="PTHR13939">
    <property type="entry name" value="NICOTINAMIDE-NUCLEOTIDE AMIDOHYDROLASE PNCC"/>
    <property type="match status" value="1"/>
</dbReference>
<dbReference type="Pfam" id="PF02464">
    <property type="entry name" value="CinA"/>
    <property type="match status" value="1"/>
</dbReference>
<dbReference type="RefSeq" id="WP_252796968.1">
    <property type="nucleotide sequence ID" value="NZ_CP097118.1"/>
</dbReference>
<dbReference type="EMBL" id="CP097118">
    <property type="protein sequence ID" value="USS87677.1"/>
    <property type="molecule type" value="Genomic_DNA"/>
</dbReference>
<dbReference type="CDD" id="cd00885">
    <property type="entry name" value="cinA"/>
    <property type="match status" value="1"/>
</dbReference>
<dbReference type="NCBIfam" id="TIGR00200">
    <property type="entry name" value="cinA_nterm"/>
    <property type="match status" value="1"/>
</dbReference>
<dbReference type="InterPro" id="IPR050101">
    <property type="entry name" value="CinA"/>
</dbReference>
<dbReference type="Pfam" id="PF18146">
    <property type="entry name" value="CinA_KH"/>
    <property type="match status" value="1"/>
</dbReference>
<evidence type="ECO:0000256" key="1">
    <source>
        <dbReference type="HAMAP-Rule" id="MF_00226"/>
    </source>
</evidence>
<keyword evidence="4" id="KW-1185">Reference proteome</keyword>
<dbReference type="NCBIfam" id="TIGR00177">
    <property type="entry name" value="molyb_syn"/>
    <property type="match status" value="1"/>
</dbReference>
<proteinExistence type="inferred from homology"/>
<protein>
    <recommendedName>
        <fullName evidence="1">Putative competence-damage inducible protein</fullName>
    </recommendedName>
</protein>
<gene>
    <name evidence="1" type="primary">cinA</name>
    <name evidence="3" type="ORF">M3M39_06090</name>
</gene>
<dbReference type="Gene3D" id="3.30.70.2860">
    <property type="match status" value="1"/>
</dbReference>
<dbReference type="InterPro" id="IPR008135">
    <property type="entry name" value="Competence-induced_CinA"/>
</dbReference>
<organism evidence="3 4">
    <name type="scientific">Fructilactobacillus hinvesii</name>
    <dbReference type="NCBI Taxonomy" id="2940300"/>
    <lineage>
        <taxon>Bacteria</taxon>
        <taxon>Bacillati</taxon>
        <taxon>Bacillota</taxon>
        <taxon>Bacilli</taxon>
        <taxon>Lactobacillales</taxon>
        <taxon>Lactobacillaceae</taxon>
        <taxon>Fructilactobacillus</taxon>
    </lineage>
</organism>
<name>A0ABY5BTA9_9LACO</name>
<dbReference type="InterPro" id="IPR008136">
    <property type="entry name" value="CinA_C"/>
</dbReference>
<dbReference type="Gene3D" id="3.40.980.10">
    <property type="entry name" value="MoaB/Mog-like domain"/>
    <property type="match status" value="1"/>
</dbReference>
<evidence type="ECO:0000259" key="2">
    <source>
        <dbReference type="SMART" id="SM00852"/>
    </source>
</evidence>
<dbReference type="PIRSF" id="PIRSF006728">
    <property type="entry name" value="CinA"/>
    <property type="match status" value="1"/>
</dbReference>
<dbReference type="InterPro" id="IPR036425">
    <property type="entry name" value="MoaB/Mog-like_dom_sf"/>
</dbReference>
<dbReference type="InterPro" id="IPR036653">
    <property type="entry name" value="CinA-like_C"/>
</dbReference>
<dbReference type="Pfam" id="PF00994">
    <property type="entry name" value="MoCF_biosynth"/>
    <property type="match status" value="1"/>
</dbReference>
<reference evidence="3" key="1">
    <citation type="submission" date="2022-05" db="EMBL/GenBank/DDBJ databases">
        <authorList>
            <person name="Oliphant S.A."/>
            <person name="Watson-Haigh N.S."/>
            <person name="Sumby K.M."/>
            <person name="Gardner J.M."/>
            <person name="Jiranek V."/>
        </authorList>
    </citation>
    <scope>NUCLEOTIDE SEQUENCE</scope>
    <source>
        <strain evidence="3">KI11_C11</strain>
    </source>
</reference>